<reference evidence="3" key="1">
    <citation type="submission" date="2017-09" db="EMBL/GenBank/DDBJ databases">
        <title>Depth-based differentiation of microbial function through sediment-hosted aquifers and enrichment of novel symbionts in the deep terrestrial subsurface.</title>
        <authorList>
            <person name="Probst A.J."/>
            <person name="Ladd B."/>
            <person name="Jarett J.K."/>
            <person name="Geller-Mcgrath D.E."/>
            <person name="Sieber C.M.K."/>
            <person name="Emerson J.B."/>
            <person name="Anantharaman K."/>
            <person name="Thomas B.C."/>
            <person name="Malmstrom R."/>
            <person name="Stieglmeier M."/>
            <person name="Klingl A."/>
            <person name="Woyke T."/>
            <person name="Ryan C.M."/>
            <person name="Banfield J.F."/>
        </authorList>
    </citation>
    <scope>NUCLEOTIDE SEQUENCE [LARGE SCALE GENOMIC DNA]</scope>
</reference>
<evidence type="ECO:0000313" key="3">
    <source>
        <dbReference type="Proteomes" id="UP000228952"/>
    </source>
</evidence>
<evidence type="ECO:0000313" key="2">
    <source>
        <dbReference type="EMBL" id="PJA12628.1"/>
    </source>
</evidence>
<organism evidence="2 3">
    <name type="scientific">Candidatus Dojkabacteria bacterium CG_4_10_14_0_2_um_filter_Dojkabacteria_WS6_41_15</name>
    <dbReference type="NCBI Taxonomy" id="2014249"/>
    <lineage>
        <taxon>Bacteria</taxon>
        <taxon>Candidatus Dojkabacteria</taxon>
    </lineage>
</organism>
<evidence type="ECO:0000256" key="1">
    <source>
        <dbReference type="SAM" id="MobiDB-lite"/>
    </source>
</evidence>
<feature type="compositionally biased region" description="Gly residues" evidence="1">
    <location>
        <begin position="150"/>
        <end position="161"/>
    </location>
</feature>
<sequence length="161" mass="17257">MIADHQSGHASRRFEAIDSVANNQVPNSVKGLLARVYIDGAVESRFAPNGEITVLKGSTGSRPSLVCCYKDKVGDMVTFACTPTSKGFRVKLSVLESDGYETVAYFDPTRKKGHHGNDPHHPKDGQFSCKSISPEVVDDDLPIPNAPGYGDSGEGGRGSYL</sequence>
<accession>A0A2M7W0Z1</accession>
<name>A0A2M7W0Z1_9BACT</name>
<feature type="region of interest" description="Disordered" evidence="1">
    <location>
        <begin position="110"/>
        <end position="161"/>
    </location>
</feature>
<gene>
    <name evidence="2" type="ORF">COX64_04335</name>
</gene>
<protein>
    <submittedName>
        <fullName evidence="2">Uncharacterized protein</fullName>
    </submittedName>
</protein>
<feature type="compositionally biased region" description="Basic and acidic residues" evidence="1">
    <location>
        <begin position="115"/>
        <end position="124"/>
    </location>
</feature>
<comment type="caution">
    <text evidence="2">The sequence shown here is derived from an EMBL/GenBank/DDBJ whole genome shotgun (WGS) entry which is preliminary data.</text>
</comment>
<dbReference type="AlphaFoldDB" id="A0A2M7W0Z1"/>
<proteinExistence type="predicted"/>
<dbReference type="EMBL" id="PFQB01000107">
    <property type="protein sequence ID" value="PJA12628.1"/>
    <property type="molecule type" value="Genomic_DNA"/>
</dbReference>
<dbReference type="Proteomes" id="UP000228952">
    <property type="component" value="Unassembled WGS sequence"/>
</dbReference>